<dbReference type="AlphaFoldDB" id="F3KZK8"/>
<dbReference type="PANTHER" id="PTHR38782:SF1">
    <property type="entry name" value="SIGMA-E FACTOR REGULATORY PROTEIN RSEB"/>
    <property type="match status" value="1"/>
</dbReference>
<dbReference type="eggNOG" id="COG3026">
    <property type="taxonomic scope" value="Bacteria"/>
</dbReference>
<dbReference type="EMBL" id="AEIG01000014">
    <property type="protein sequence ID" value="EGG30437.1"/>
    <property type="molecule type" value="Genomic_DNA"/>
</dbReference>
<dbReference type="PANTHER" id="PTHR38782">
    <property type="match status" value="1"/>
</dbReference>
<comment type="caution">
    <text evidence="7">The sequence shown here is derived from an EMBL/GenBank/DDBJ whole genome shotgun (WGS) entry which is preliminary data.</text>
</comment>
<dbReference type="InterPro" id="IPR033434">
    <property type="entry name" value="MucB/RseB_N"/>
</dbReference>
<feature type="domain" description="MucB/RseB C-terminal" evidence="6">
    <location>
        <begin position="131"/>
        <end position="223"/>
    </location>
</feature>
<evidence type="ECO:0000256" key="1">
    <source>
        <dbReference type="ARBA" id="ARBA00004418"/>
    </source>
</evidence>
<dbReference type="GO" id="GO:0032885">
    <property type="term" value="P:regulation of polysaccharide biosynthetic process"/>
    <property type="evidence" value="ECO:0007669"/>
    <property type="project" value="TreeGrafter"/>
</dbReference>
<keyword evidence="3" id="KW-0732">Signal</keyword>
<evidence type="ECO:0000313" key="7">
    <source>
        <dbReference type="EMBL" id="EGG30437.1"/>
    </source>
</evidence>
<sequence length="230" mass="24922">MPDPDGAYSVQIPDHSSDCDNLSHRLLLEREHSCGVAQWYKFRVERQMLGDDTATIITALPKDVYRHGFQLVVDEKNDIVLRSTTFSGSNALENVELRALSLASKPEAESAEVQGVAALPDTAQPQSNEGGSSWSLGWLPAGFEEVSMSHAAVVQARTYTDGLSTFSIFVEQPKGEIRLGEGMVNRGATLAYTRGLQTSQGAALVSVIGEIPINTARMLVEGLEWSGRAE</sequence>
<evidence type="ECO:0000259" key="5">
    <source>
        <dbReference type="Pfam" id="PF03888"/>
    </source>
</evidence>
<reference evidence="7 8" key="1">
    <citation type="journal article" date="2011" name="J. Bacteriol.">
        <title>Genome sequence of strain IMCC3088, a proteorhodopsin-containing marine bacterium belonging to the OM60/NOR5 clade.</title>
        <authorList>
            <person name="Jang Y."/>
            <person name="Oh H.M."/>
            <person name="Kang I."/>
            <person name="Lee K."/>
            <person name="Yang S.J."/>
            <person name="Cho J.C."/>
        </authorList>
    </citation>
    <scope>NUCLEOTIDE SEQUENCE [LARGE SCALE GENOMIC DNA]</scope>
    <source>
        <strain evidence="7 8">IMCC3088</strain>
    </source>
</reference>
<dbReference type="Gene3D" id="3.30.200.100">
    <property type="entry name" value="MucB/RseB, C-terminal domain"/>
    <property type="match status" value="1"/>
</dbReference>
<comment type="subcellular location">
    <subcellularLocation>
        <location evidence="1">Periplasm</location>
    </subcellularLocation>
</comment>
<protein>
    <submittedName>
        <fullName evidence="7">Sigma factor RpoE negative regulatory protein RseB</fullName>
    </submittedName>
</protein>
<dbReference type="STRING" id="2518989.IMCC3088_414"/>
<dbReference type="InterPro" id="IPR033436">
    <property type="entry name" value="MucB/RseB_C"/>
</dbReference>
<dbReference type="Pfam" id="PF03888">
    <property type="entry name" value="MucB_RseB"/>
    <property type="match status" value="1"/>
</dbReference>
<dbReference type="GO" id="GO:0045152">
    <property type="term" value="F:antisigma factor binding"/>
    <property type="evidence" value="ECO:0007669"/>
    <property type="project" value="TreeGrafter"/>
</dbReference>
<feature type="domain" description="MucB/RseB N-terminal" evidence="5">
    <location>
        <begin position="35"/>
        <end position="109"/>
    </location>
</feature>
<keyword evidence="4" id="KW-0574">Periplasm</keyword>
<evidence type="ECO:0000313" key="8">
    <source>
        <dbReference type="Proteomes" id="UP000005615"/>
    </source>
</evidence>
<comment type="similarity">
    <text evidence="2">Belongs to the RseB family.</text>
</comment>
<proteinExistence type="inferred from homology"/>
<accession>F3KZK8</accession>
<evidence type="ECO:0000256" key="4">
    <source>
        <dbReference type="ARBA" id="ARBA00022764"/>
    </source>
</evidence>
<evidence type="ECO:0000256" key="2">
    <source>
        <dbReference type="ARBA" id="ARBA00008150"/>
    </source>
</evidence>
<dbReference type="InterPro" id="IPR038484">
    <property type="entry name" value="MucB/RseB_C_sf"/>
</dbReference>
<dbReference type="Proteomes" id="UP000005615">
    <property type="component" value="Unassembled WGS sequence"/>
</dbReference>
<evidence type="ECO:0000259" key="6">
    <source>
        <dbReference type="Pfam" id="PF17188"/>
    </source>
</evidence>
<organism evidence="7 8">
    <name type="scientific">Aequoribacter fuscus</name>
    <dbReference type="NCBI Taxonomy" id="2518989"/>
    <lineage>
        <taxon>Bacteria</taxon>
        <taxon>Pseudomonadati</taxon>
        <taxon>Pseudomonadota</taxon>
        <taxon>Gammaproteobacteria</taxon>
        <taxon>Cellvibrionales</taxon>
        <taxon>Halieaceae</taxon>
        <taxon>Aequoribacter</taxon>
    </lineage>
</organism>
<keyword evidence="8" id="KW-1185">Reference proteome</keyword>
<name>F3KZK8_9GAMM</name>
<gene>
    <name evidence="7" type="ORF">IMCC3088_414</name>
</gene>
<dbReference type="Pfam" id="PF17188">
    <property type="entry name" value="MucB_RseB_C"/>
    <property type="match status" value="1"/>
</dbReference>
<dbReference type="GO" id="GO:0030288">
    <property type="term" value="C:outer membrane-bounded periplasmic space"/>
    <property type="evidence" value="ECO:0007669"/>
    <property type="project" value="TreeGrafter"/>
</dbReference>
<dbReference type="Gene3D" id="2.50.20.10">
    <property type="entry name" value="Lipoprotein localisation LolA/LolB/LppX"/>
    <property type="match status" value="1"/>
</dbReference>
<evidence type="ECO:0000256" key="3">
    <source>
        <dbReference type="ARBA" id="ARBA00022729"/>
    </source>
</evidence>
<dbReference type="InterPro" id="IPR005588">
    <property type="entry name" value="MucB_RseB"/>
</dbReference>